<dbReference type="GO" id="GO:0008745">
    <property type="term" value="F:N-acetylmuramoyl-L-alanine amidase activity"/>
    <property type="evidence" value="ECO:0007669"/>
    <property type="project" value="InterPro"/>
</dbReference>
<dbReference type="GO" id="GO:0008270">
    <property type="term" value="F:zinc ion binding"/>
    <property type="evidence" value="ECO:0007669"/>
    <property type="project" value="InterPro"/>
</dbReference>
<dbReference type="AlphaFoldDB" id="A0A3E4NED9"/>
<dbReference type="CDD" id="cd06583">
    <property type="entry name" value="PGRP"/>
    <property type="match status" value="1"/>
</dbReference>
<feature type="domain" description="Peptidoglycan recognition protein family" evidence="3">
    <location>
        <begin position="1"/>
        <end position="118"/>
    </location>
</feature>
<dbReference type="PROSITE" id="PS00018">
    <property type="entry name" value="EF_HAND_1"/>
    <property type="match status" value="1"/>
</dbReference>
<proteinExistence type="inferred from homology"/>
<dbReference type="FunFam" id="3.40.80.10:FF:000008">
    <property type="entry name" value="N-acetylmuramoyl-L-alanine amidase"/>
    <property type="match status" value="1"/>
</dbReference>
<dbReference type="SUPFAM" id="SSF55846">
    <property type="entry name" value="N-acetylmuramoyl-L-alanine amidase-like"/>
    <property type="match status" value="1"/>
</dbReference>
<dbReference type="Gene3D" id="3.40.80.10">
    <property type="entry name" value="Peptidoglycan recognition protein-like"/>
    <property type="match status" value="1"/>
</dbReference>
<dbReference type="SMART" id="SM00644">
    <property type="entry name" value="Ami_2"/>
    <property type="match status" value="1"/>
</dbReference>
<dbReference type="EMBL" id="QSQU01000016">
    <property type="protein sequence ID" value="RGK61800.1"/>
    <property type="molecule type" value="Genomic_DNA"/>
</dbReference>
<evidence type="ECO:0000313" key="7">
    <source>
        <dbReference type="Proteomes" id="UP000435059"/>
    </source>
</evidence>
<dbReference type="PANTHER" id="PTHR11022:SF41">
    <property type="entry name" value="PEPTIDOGLYCAN-RECOGNITION PROTEIN LC-RELATED"/>
    <property type="match status" value="1"/>
</dbReference>
<evidence type="ECO:0000259" key="3">
    <source>
        <dbReference type="SMART" id="SM00701"/>
    </source>
</evidence>
<dbReference type="SMART" id="SM00701">
    <property type="entry name" value="PGRP"/>
    <property type="match status" value="1"/>
</dbReference>
<dbReference type="GO" id="GO:0009253">
    <property type="term" value="P:peptidoglycan catabolic process"/>
    <property type="evidence" value="ECO:0007669"/>
    <property type="project" value="InterPro"/>
</dbReference>
<comment type="similarity">
    <text evidence="1">Belongs to the N-acetylmuramoyl-L-alanine amidase 2 family.</text>
</comment>
<name>A0A3E4NED9_9BACE</name>
<evidence type="ECO:0000313" key="5">
    <source>
        <dbReference type="EMBL" id="RGK61800.1"/>
    </source>
</evidence>
<dbReference type="PANTHER" id="PTHR11022">
    <property type="entry name" value="PEPTIDOGLYCAN RECOGNITION PROTEIN"/>
    <property type="match status" value="1"/>
</dbReference>
<dbReference type="Pfam" id="PF01510">
    <property type="entry name" value="Amidase_2"/>
    <property type="match status" value="1"/>
</dbReference>
<sequence length="147" mass="16464">MRDTIIIHCSATRAGQDFTAADIDRWHRQRGFRSIGYHFVVRLDGTVEPGRDVALDGAHCTGWNHRSIGICYIGGLDKNGRPADTRTEAQREALVRLVEDLRLVFPSLQQVIGHRDTSPDLNGDGIISPNEYIKSCPCFDVKAEFIQ</sequence>
<evidence type="ECO:0000259" key="2">
    <source>
        <dbReference type="SMART" id="SM00644"/>
    </source>
</evidence>
<reference evidence="4 7" key="2">
    <citation type="journal article" date="2019" name="Nat. Med.">
        <title>A library of human gut bacterial isolates paired with longitudinal multiomics data enables mechanistic microbiome research.</title>
        <authorList>
            <person name="Poyet M."/>
            <person name="Groussin M."/>
            <person name="Gibbons S.M."/>
            <person name="Avila-Pacheco J."/>
            <person name="Jiang X."/>
            <person name="Kearney S.M."/>
            <person name="Perrotta A.R."/>
            <person name="Berdy B."/>
            <person name="Zhao S."/>
            <person name="Lieberman T.D."/>
            <person name="Swanson P.K."/>
            <person name="Smith M."/>
            <person name="Roesemann S."/>
            <person name="Alexander J.E."/>
            <person name="Rich S.A."/>
            <person name="Livny J."/>
            <person name="Vlamakis H."/>
            <person name="Clish C."/>
            <person name="Bullock K."/>
            <person name="Deik A."/>
            <person name="Scott J."/>
            <person name="Pierce K.A."/>
            <person name="Xavier R.J."/>
            <person name="Alm E.J."/>
        </authorList>
    </citation>
    <scope>NUCLEOTIDE SEQUENCE [LARGE SCALE GENOMIC DNA]</scope>
    <source>
        <strain evidence="4 7">BIOML-A74</strain>
    </source>
</reference>
<organism evidence="5 6">
    <name type="scientific">Bacteroides xylanisolvens</name>
    <dbReference type="NCBI Taxonomy" id="371601"/>
    <lineage>
        <taxon>Bacteria</taxon>
        <taxon>Pseudomonadati</taxon>
        <taxon>Bacteroidota</taxon>
        <taxon>Bacteroidia</taxon>
        <taxon>Bacteroidales</taxon>
        <taxon>Bacteroidaceae</taxon>
        <taxon>Bacteroides</taxon>
    </lineage>
</organism>
<dbReference type="Proteomes" id="UP000261210">
    <property type="component" value="Unassembled WGS sequence"/>
</dbReference>
<dbReference type="InterPro" id="IPR018247">
    <property type="entry name" value="EF_Hand_1_Ca_BS"/>
</dbReference>
<dbReference type="InterPro" id="IPR015510">
    <property type="entry name" value="PGRP"/>
</dbReference>
<feature type="domain" description="N-acetylmuramoyl-L-alanine amidase" evidence="2">
    <location>
        <begin position="1"/>
        <end position="126"/>
    </location>
</feature>
<dbReference type="InterPro" id="IPR006619">
    <property type="entry name" value="PGRP_domain_met/bac"/>
</dbReference>
<keyword evidence="7" id="KW-1185">Reference proteome</keyword>
<dbReference type="Proteomes" id="UP000435059">
    <property type="component" value="Unassembled WGS sequence"/>
</dbReference>
<dbReference type="RefSeq" id="WP_004314038.1">
    <property type="nucleotide sequence ID" value="NZ_CABKPA010000035.1"/>
</dbReference>
<dbReference type="InterPro" id="IPR036505">
    <property type="entry name" value="Amidase/PGRP_sf"/>
</dbReference>
<evidence type="ECO:0000313" key="6">
    <source>
        <dbReference type="Proteomes" id="UP000261210"/>
    </source>
</evidence>
<accession>A0A3E4NED9</accession>
<reference evidence="5 6" key="1">
    <citation type="submission" date="2018-08" db="EMBL/GenBank/DDBJ databases">
        <title>A genome reference for cultivated species of the human gut microbiota.</title>
        <authorList>
            <person name="Zou Y."/>
            <person name="Xue W."/>
            <person name="Luo G."/>
        </authorList>
    </citation>
    <scope>NUCLEOTIDE SEQUENCE [LARGE SCALE GENOMIC DNA]</scope>
    <source>
        <strain evidence="5 6">TF10-34</strain>
    </source>
</reference>
<evidence type="ECO:0000256" key="1">
    <source>
        <dbReference type="ARBA" id="ARBA00007553"/>
    </source>
</evidence>
<dbReference type="InterPro" id="IPR002502">
    <property type="entry name" value="Amidase_domain"/>
</dbReference>
<dbReference type="EMBL" id="WDES01000011">
    <property type="protein sequence ID" value="KAB6088782.1"/>
    <property type="molecule type" value="Genomic_DNA"/>
</dbReference>
<protein>
    <submittedName>
        <fullName evidence="5">N-acetylmuramoyl-L-alanine amidase</fullName>
    </submittedName>
</protein>
<comment type="caution">
    <text evidence="5">The sequence shown here is derived from an EMBL/GenBank/DDBJ whole genome shotgun (WGS) entry which is preliminary data.</text>
</comment>
<gene>
    <name evidence="5" type="ORF">DXD03_12370</name>
    <name evidence="4" type="ORF">GA574_08435</name>
</gene>
<evidence type="ECO:0000313" key="4">
    <source>
        <dbReference type="EMBL" id="KAB6088782.1"/>
    </source>
</evidence>